<reference evidence="2 3" key="1">
    <citation type="submission" date="2016-03" db="EMBL/GenBank/DDBJ databases">
        <authorList>
            <person name="Ploux O."/>
        </authorList>
    </citation>
    <scope>NUCLEOTIDE SEQUENCE [LARGE SCALE GENOMIC DNA]</scope>
    <source>
        <strain evidence="2 3">UAMH 11012</strain>
    </source>
</reference>
<accession>A0A1L7X855</accession>
<keyword evidence="3" id="KW-1185">Reference proteome</keyword>
<keyword evidence="1" id="KW-0812">Transmembrane</keyword>
<organism evidence="2 3">
    <name type="scientific">Phialocephala subalpina</name>
    <dbReference type="NCBI Taxonomy" id="576137"/>
    <lineage>
        <taxon>Eukaryota</taxon>
        <taxon>Fungi</taxon>
        <taxon>Dikarya</taxon>
        <taxon>Ascomycota</taxon>
        <taxon>Pezizomycotina</taxon>
        <taxon>Leotiomycetes</taxon>
        <taxon>Helotiales</taxon>
        <taxon>Mollisiaceae</taxon>
        <taxon>Phialocephala</taxon>
        <taxon>Phialocephala fortinii species complex</taxon>
    </lineage>
</organism>
<name>A0A1L7X855_9HELO</name>
<evidence type="ECO:0000313" key="2">
    <source>
        <dbReference type="EMBL" id="CZR61209.1"/>
    </source>
</evidence>
<dbReference type="Proteomes" id="UP000184330">
    <property type="component" value="Unassembled WGS sequence"/>
</dbReference>
<dbReference type="OrthoDB" id="3479521at2759"/>
<gene>
    <name evidence="2" type="ORF">PAC_11105</name>
</gene>
<feature type="transmembrane region" description="Helical" evidence="1">
    <location>
        <begin position="210"/>
        <end position="229"/>
    </location>
</feature>
<keyword evidence="1" id="KW-0472">Membrane</keyword>
<feature type="transmembrane region" description="Helical" evidence="1">
    <location>
        <begin position="23"/>
        <end position="40"/>
    </location>
</feature>
<dbReference type="AlphaFoldDB" id="A0A1L7X855"/>
<sequence length="241" mass="26669">MAKPSGSGVVCAADADVGCRLRSFLIICIIGTILFLVRFASHHGTRSFHIAHDSLVRIRLQSEIYVDFKQAKGHGNQAVSKYGTILPSDALLPDTLIFALEGLMWTKVIAAMYLRSFLITEVLVGWPAAWKVEIEDDKEGTGSRHHSVWFDCPRGRFHDLFAPVTCRDIFGRLHHTLPQWSAGVVGSLEAILAVPGLGYSFRHCRAWKQARVAAILLLFVIGAPIGFYFTDQVIPATIQII</sequence>
<dbReference type="EMBL" id="FJOG01000017">
    <property type="protein sequence ID" value="CZR61209.1"/>
    <property type="molecule type" value="Genomic_DNA"/>
</dbReference>
<evidence type="ECO:0000313" key="3">
    <source>
        <dbReference type="Proteomes" id="UP000184330"/>
    </source>
</evidence>
<evidence type="ECO:0000256" key="1">
    <source>
        <dbReference type="SAM" id="Phobius"/>
    </source>
</evidence>
<keyword evidence="1" id="KW-1133">Transmembrane helix</keyword>
<proteinExistence type="predicted"/>
<protein>
    <submittedName>
        <fullName evidence="2">Uncharacterized protein</fullName>
    </submittedName>
</protein>